<proteinExistence type="predicted"/>
<comment type="caution">
    <text evidence="3">The sequence shown here is derived from an EMBL/GenBank/DDBJ whole genome shotgun (WGS) entry which is preliminary data.</text>
</comment>
<dbReference type="Proteomes" id="UP000607653">
    <property type="component" value="Unassembled WGS sequence"/>
</dbReference>
<feature type="coiled-coil region" evidence="1">
    <location>
        <begin position="32"/>
        <end position="66"/>
    </location>
</feature>
<evidence type="ECO:0000313" key="4">
    <source>
        <dbReference type="Proteomes" id="UP000607653"/>
    </source>
</evidence>
<evidence type="ECO:0000256" key="1">
    <source>
        <dbReference type="SAM" id="Coils"/>
    </source>
</evidence>
<gene>
    <name evidence="3" type="ORF">HUJ06_026086</name>
</gene>
<name>A0A822XX80_NELNU</name>
<keyword evidence="4" id="KW-1185">Reference proteome</keyword>
<reference evidence="3 4" key="1">
    <citation type="journal article" date="2020" name="Mol. Biol. Evol.">
        <title>Distinct Expression and Methylation Patterns for Genes with Different Fates following a Single Whole-Genome Duplication in Flowering Plants.</title>
        <authorList>
            <person name="Shi T."/>
            <person name="Rahmani R.S."/>
            <person name="Gugger P.F."/>
            <person name="Wang M."/>
            <person name="Li H."/>
            <person name="Zhang Y."/>
            <person name="Li Z."/>
            <person name="Wang Q."/>
            <person name="Van de Peer Y."/>
            <person name="Marchal K."/>
            <person name="Chen J."/>
        </authorList>
    </citation>
    <scope>NUCLEOTIDE SEQUENCE [LARGE SCALE GENOMIC DNA]</scope>
    <source>
        <tissue evidence="3">Leaf</tissue>
    </source>
</reference>
<protein>
    <submittedName>
        <fullName evidence="3">Uncharacterized protein</fullName>
    </submittedName>
</protein>
<organism evidence="3 4">
    <name type="scientific">Nelumbo nucifera</name>
    <name type="common">Sacred lotus</name>
    <dbReference type="NCBI Taxonomy" id="4432"/>
    <lineage>
        <taxon>Eukaryota</taxon>
        <taxon>Viridiplantae</taxon>
        <taxon>Streptophyta</taxon>
        <taxon>Embryophyta</taxon>
        <taxon>Tracheophyta</taxon>
        <taxon>Spermatophyta</taxon>
        <taxon>Magnoliopsida</taxon>
        <taxon>Proteales</taxon>
        <taxon>Nelumbonaceae</taxon>
        <taxon>Nelumbo</taxon>
    </lineage>
</organism>
<dbReference type="AlphaFoldDB" id="A0A822XX80"/>
<accession>A0A822XX80</accession>
<evidence type="ECO:0000313" key="3">
    <source>
        <dbReference type="EMBL" id="DAD24622.1"/>
    </source>
</evidence>
<sequence length="154" mass="17352">MENLPFDVLETHLFSHIVKKLEVSNSKCQKSLIELNANIEREEALKAKLTEREEEFKAELEVAGEKAVAAFKLLGEFDAEKLDFAIPFIIKGFRLCKLLSSTIPDYSICELKVEQEPKELILAANVESEPEEEENGDQPTTDNPRSTTPSDQAQ</sequence>
<feature type="compositionally biased region" description="Polar residues" evidence="2">
    <location>
        <begin position="137"/>
        <end position="154"/>
    </location>
</feature>
<evidence type="ECO:0000256" key="2">
    <source>
        <dbReference type="SAM" id="MobiDB-lite"/>
    </source>
</evidence>
<feature type="region of interest" description="Disordered" evidence="2">
    <location>
        <begin position="123"/>
        <end position="154"/>
    </location>
</feature>
<keyword evidence="1" id="KW-0175">Coiled coil</keyword>
<dbReference type="EMBL" id="DUZY01000001">
    <property type="protein sequence ID" value="DAD24622.1"/>
    <property type="molecule type" value="Genomic_DNA"/>
</dbReference>